<protein>
    <submittedName>
        <fullName evidence="1">Uncharacterized protein</fullName>
    </submittedName>
</protein>
<reference evidence="1" key="1">
    <citation type="submission" date="2020-03" db="EMBL/GenBank/DDBJ databases">
        <title>The deep terrestrial virosphere.</title>
        <authorList>
            <person name="Holmfeldt K."/>
            <person name="Nilsson E."/>
            <person name="Simone D."/>
            <person name="Lopez-Fernandez M."/>
            <person name="Wu X."/>
            <person name="de Brujin I."/>
            <person name="Lundin D."/>
            <person name="Andersson A."/>
            <person name="Bertilsson S."/>
            <person name="Dopson M."/>
        </authorList>
    </citation>
    <scope>NUCLEOTIDE SEQUENCE</scope>
    <source>
        <strain evidence="1">MM415B01904</strain>
    </source>
</reference>
<accession>A0A6M3IFG8</accession>
<evidence type="ECO:0000313" key="1">
    <source>
        <dbReference type="EMBL" id="QJA56186.1"/>
    </source>
</evidence>
<dbReference type="EMBL" id="MT141205">
    <property type="protein sequence ID" value="QJA56186.1"/>
    <property type="molecule type" value="Genomic_DNA"/>
</dbReference>
<organism evidence="1">
    <name type="scientific">viral metagenome</name>
    <dbReference type="NCBI Taxonomy" id="1070528"/>
    <lineage>
        <taxon>unclassified sequences</taxon>
        <taxon>metagenomes</taxon>
        <taxon>organismal metagenomes</taxon>
    </lineage>
</organism>
<dbReference type="AlphaFoldDB" id="A0A6M3IFG8"/>
<name>A0A6M3IFG8_9ZZZZ</name>
<gene>
    <name evidence="1" type="ORF">MM415B01904_0004</name>
</gene>
<sequence length="56" mass="6106">MNPINVCHNQKSEPRLYLAVCEVGVSIGNRLCMKKVGKIVRCAVARGLIKGLKEAP</sequence>
<proteinExistence type="predicted"/>